<dbReference type="InterPro" id="IPR010332">
    <property type="entry name" value="ATPase_terminase-su_N"/>
</dbReference>
<evidence type="ECO:0000259" key="4">
    <source>
        <dbReference type="Pfam" id="PF17289"/>
    </source>
</evidence>
<dbReference type="Pfam" id="PF17289">
    <property type="entry name" value="Terminase_6C"/>
    <property type="match status" value="1"/>
</dbReference>
<gene>
    <name evidence="5" type="ORF">BKL49_05070</name>
</gene>
<feature type="domain" description="Terminase ATPase subunit N-terminal" evidence="3">
    <location>
        <begin position="17"/>
        <end position="75"/>
    </location>
</feature>
<dbReference type="InterPro" id="IPR027417">
    <property type="entry name" value="P-loop_NTPase"/>
</dbReference>
<proteinExistence type="predicted"/>
<reference evidence="5 6" key="1">
    <citation type="submission" date="2016-10" db="EMBL/GenBank/DDBJ databases">
        <title>Rodentibacter gen. nov. and new species.</title>
        <authorList>
            <person name="Christensen H."/>
        </authorList>
    </citation>
    <scope>NUCLEOTIDE SEQUENCE [LARGE SCALE GENOMIC DNA]</scope>
    <source>
        <strain evidence="5 6">Ac151</strain>
    </source>
</reference>
<keyword evidence="1" id="KW-1188">Viral release from host cell</keyword>
<organism evidence="5 6">
    <name type="scientific">Rodentibacter myodis</name>
    <dbReference type="NCBI Taxonomy" id="1907939"/>
    <lineage>
        <taxon>Bacteria</taxon>
        <taxon>Pseudomonadati</taxon>
        <taxon>Pseudomonadota</taxon>
        <taxon>Gammaproteobacteria</taxon>
        <taxon>Pasteurellales</taxon>
        <taxon>Pasteurellaceae</taxon>
        <taxon>Rodentibacter</taxon>
    </lineage>
</organism>
<comment type="caution">
    <text evidence="5">The sequence shown here is derived from an EMBL/GenBank/DDBJ whole genome shotgun (WGS) entry which is preliminary data.</text>
</comment>
<feature type="region of interest" description="Disordered" evidence="2">
    <location>
        <begin position="126"/>
        <end position="146"/>
    </location>
</feature>
<evidence type="ECO:0000313" key="6">
    <source>
        <dbReference type="Proteomes" id="UP000188602"/>
    </source>
</evidence>
<dbReference type="Pfam" id="PF03237">
    <property type="entry name" value="Terminase_6N"/>
    <property type="match status" value="1"/>
</dbReference>
<accession>A0A1V3JR91</accession>
<dbReference type="InterPro" id="IPR035421">
    <property type="entry name" value="Terminase_6C"/>
</dbReference>
<feature type="domain" description="Terminase large subunit gp17-like C-terminal" evidence="4">
    <location>
        <begin position="429"/>
        <end position="588"/>
    </location>
</feature>
<dbReference type="Gene3D" id="3.40.50.300">
    <property type="entry name" value="P-loop containing nucleotide triphosphate hydrolases"/>
    <property type="match status" value="1"/>
</dbReference>
<name>A0A1V3JR91_9PAST</name>
<evidence type="ECO:0000259" key="3">
    <source>
        <dbReference type="Pfam" id="PF06056"/>
    </source>
</evidence>
<evidence type="ECO:0000256" key="1">
    <source>
        <dbReference type="ARBA" id="ARBA00022612"/>
    </source>
</evidence>
<dbReference type="Gene3D" id="3.30.420.240">
    <property type="match status" value="1"/>
</dbReference>
<keyword evidence="6" id="KW-1185">Reference proteome</keyword>
<dbReference type="OrthoDB" id="8553810at2"/>
<dbReference type="RefSeq" id="WP_077423545.1">
    <property type="nucleotide sequence ID" value="NZ_MLHQ01000011.1"/>
</dbReference>
<dbReference type="EMBL" id="MLHQ01000011">
    <property type="protein sequence ID" value="OOF58915.1"/>
    <property type="molecule type" value="Genomic_DNA"/>
</dbReference>
<dbReference type="STRING" id="1907939.BKL49_05070"/>
<dbReference type="Pfam" id="PF06056">
    <property type="entry name" value="Terminase_5"/>
    <property type="match status" value="1"/>
</dbReference>
<dbReference type="Proteomes" id="UP000188602">
    <property type="component" value="Unassembled WGS sequence"/>
</dbReference>
<evidence type="ECO:0000313" key="5">
    <source>
        <dbReference type="EMBL" id="OOF58915.1"/>
    </source>
</evidence>
<protein>
    <submittedName>
        <fullName evidence="5">Terminase</fullName>
    </submittedName>
</protein>
<dbReference type="AlphaFoldDB" id="A0A1V3JR91"/>
<sequence length="607" mass="69858">MTESKLRIRKTKRYDDEVIYAAKFLYLKKYTPKEIAAELKLNSTRPIYYWAEKYNWRNLISESGIEELIALRIITLTERENKSDQEIKELEALIDKDIQYKKQRAAQLAKVPTKSAVNFAEVSNSERDFADSGGGDERKKKKRVKNDISHVTPEMCQPFIDSLFDYQKHIRANKHHDVRNILKSRQIGATYYFSFEALEDAIFTGDNQIFLSASKRQAEIFKNYIVKMAREYFGVELTGNPIILSNGAELHFLSTNKNTSQGNSGHVYGDEYAWIRDFQRFNDVASAMATHAKWRETYFSTPSSKFHESYSFWSGDNWRDGDPKRKNVPFPTFAELRDGGRLCPDGQWRYVVTIEDALKGGAGALFNIEKLKQRYSKYAFNQLYMCVWIDDADSIFNIKQLLKCGVDTAKWADFDPKADRPFGEREVWGGFDPAHSGDGASFVIVAPPALAGEKYRVLARYQWNGLSYVYQANQIRQLYEKYNMTYIGIDATGVGYGVYELVKEFARRAATAIIYNPESKTGMVLKVHDLVEHGQIEWSEKEIDIVPSFLMIKHQTTKSGNTMTFTAERTVKTQHADVFFAICNAINKKSLSDKPRKRRGWSVLSEK</sequence>
<feature type="compositionally biased region" description="Basic and acidic residues" evidence="2">
    <location>
        <begin position="126"/>
        <end position="138"/>
    </location>
</feature>
<evidence type="ECO:0000256" key="2">
    <source>
        <dbReference type="SAM" id="MobiDB-lite"/>
    </source>
</evidence>